<reference evidence="5" key="1">
    <citation type="submission" date="2016-05" db="EMBL/GenBank/DDBJ databases">
        <title>Comparative genomics of biotechnologically important yeasts.</title>
        <authorList>
            <consortium name="DOE Joint Genome Institute"/>
            <person name="Riley R."/>
            <person name="Haridas S."/>
            <person name="Wolfe K.H."/>
            <person name="Lopes M.R."/>
            <person name="Hittinger C.T."/>
            <person name="Goker M."/>
            <person name="Salamov A."/>
            <person name="Wisecaver J."/>
            <person name="Long T.M."/>
            <person name="Aerts A.L."/>
            <person name="Barry K."/>
            <person name="Choi C."/>
            <person name="Clum A."/>
            <person name="Coughlan A.Y."/>
            <person name="Deshpande S."/>
            <person name="Douglass A.P."/>
            <person name="Hanson S.J."/>
            <person name="Klenk H.-P."/>
            <person name="Labutti K."/>
            <person name="Lapidus A."/>
            <person name="Lindquist E."/>
            <person name="Lipzen A."/>
            <person name="Meier-Kolthoff J.P."/>
            <person name="Ohm R.A."/>
            <person name="Otillar R.P."/>
            <person name="Pangilinan J."/>
            <person name="Peng Y."/>
            <person name="Rokas A."/>
            <person name="Rosa C.A."/>
            <person name="Scheuner C."/>
            <person name="Sibirny A.A."/>
            <person name="Slot J.C."/>
            <person name="Stielow J.B."/>
            <person name="Sun H."/>
            <person name="Kurtzman C.P."/>
            <person name="Blackwell M."/>
            <person name="Grigoriev I.V."/>
            <person name="Jeffries T.W."/>
        </authorList>
    </citation>
    <scope>NUCLEOTIDE SEQUENCE [LARGE SCALE GENOMIC DNA]</scope>
    <source>
        <strain evidence="5">NRRL Y-17324</strain>
    </source>
</reference>
<gene>
    <name evidence="4" type="ORF">CANTADRAFT_45507</name>
</gene>
<dbReference type="Pfam" id="PF00046">
    <property type="entry name" value="Homeodomain"/>
    <property type="match status" value="1"/>
</dbReference>
<dbReference type="CDD" id="cd00086">
    <property type="entry name" value="homeodomain"/>
    <property type="match status" value="1"/>
</dbReference>
<evidence type="ECO:0000313" key="5">
    <source>
        <dbReference type="Proteomes" id="UP000094285"/>
    </source>
</evidence>
<keyword evidence="1 2" id="KW-0539">Nucleus</keyword>
<dbReference type="STRING" id="984487.A0A1E4SQC1"/>
<evidence type="ECO:0000313" key="4">
    <source>
        <dbReference type="EMBL" id="ODV81637.1"/>
    </source>
</evidence>
<dbReference type="SUPFAM" id="SSF46689">
    <property type="entry name" value="Homeodomain-like"/>
    <property type="match status" value="1"/>
</dbReference>
<dbReference type="PROSITE" id="PS50071">
    <property type="entry name" value="HOMEOBOX_2"/>
    <property type="match status" value="1"/>
</dbReference>
<dbReference type="GeneID" id="30983361"/>
<name>A0A1E4SQC1_9ASCO</name>
<keyword evidence="5" id="KW-1185">Reference proteome</keyword>
<accession>A0A1E4SQC1</accession>
<dbReference type="Gene3D" id="1.10.10.60">
    <property type="entry name" value="Homeodomain-like"/>
    <property type="match status" value="1"/>
</dbReference>
<feature type="domain" description="Homeobox" evidence="3">
    <location>
        <begin position="112"/>
        <end position="166"/>
    </location>
</feature>
<keyword evidence="1 2" id="KW-0371">Homeobox</keyword>
<dbReference type="InterPro" id="IPR009057">
    <property type="entry name" value="Homeodomain-like_sf"/>
</dbReference>
<dbReference type="OrthoDB" id="10056939at2759"/>
<dbReference type="AlphaFoldDB" id="A0A1E4SQC1"/>
<dbReference type="RefSeq" id="XP_020066759.1">
    <property type="nucleotide sequence ID" value="XM_020209225.1"/>
</dbReference>
<evidence type="ECO:0000259" key="3">
    <source>
        <dbReference type="PROSITE" id="PS50071"/>
    </source>
</evidence>
<dbReference type="InterPro" id="IPR001356">
    <property type="entry name" value="HD"/>
</dbReference>
<organism evidence="4 5">
    <name type="scientific">Suhomyces tanzawaensis NRRL Y-17324</name>
    <dbReference type="NCBI Taxonomy" id="984487"/>
    <lineage>
        <taxon>Eukaryota</taxon>
        <taxon>Fungi</taxon>
        <taxon>Dikarya</taxon>
        <taxon>Ascomycota</taxon>
        <taxon>Saccharomycotina</taxon>
        <taxon>Pichiomycetes</taxon>
        <taxon>Debaryomycetaceae</taxon>
        <taxon>Suhomyces</taxon>
    </lineage>
</organism>
<sequence length="177" mass="20589">MNSLIESLKLIELHLKMQITTICTFPVFNPEVIRAEVEAHTSFLVIFLERAPYIRDGELVILKNISTLVKTLLNMTRERYDFHFQIQELAIGLNESGQTTQSNSHLVSNHKFSQNQVEILEQWYQSNSEHPFLNNQSTLELQTRTGLTVTQVKNWVSNKRRKEKTQSVSKELEPFLT</sequence>
<dbReference type="SMART" id="SM00389">
    <property type="entry name" value="HOX"/>
    <property type="match status" value="1"/>
</dbReference>
<comment type="subcellular location">
    <subcellularLocation>
        <location evidence="1 2">Nucleus</location>
    </subcellularLocation>
</comment>
<proteinExistence type="predicted"/>
<evidence type="ECO:0000256" key="1">
    <source>
        <dbReference type="PROSITE-ProRule" id="PRU00108"/>
    </source>
</evidence>
<dbReference type="GO" id="GO:0005634">
    <property type="term" value="C:nucleus"/>
    <property type="evidence" value="ECO:0007669"/>
    <property type="project" value="UniProtKB-SubCell"/>
</dbReference>
<dbReference type="Proteomes" id="UP000094285">
    <property type="component" value="Unassembled WGS sequence"/>
</dbReference>
<dbReference type="EMBL" id="KV453909">
    <property type="protein sequence ID" value="ODV81637.1"/>
    <property type="molecule type" value="Genomic_DNA"/>
</dbReference>
<feature type="DNA-binding region" description="Homeobox" evidence="1">
    <location>
        <begin position="114"/>
        <end position="167"/>
    </location>
</feature>
<keyword evidence="1 2" id="KW-0238">DNA-binding</keyword>
<dbReference type="GO" id="GO:0003677">
    <property type="term" value="F:DNA binding"/>
    <property type="evidence" value="ECO:0007669"/>
    <property type="project" value="UniProtKB-UniRule"/>
</dbReference>
<evidence type="ECO:0000256" key="2">
    <source>
        <dbReference type="RuleBase" id="RU000682"/>
    </source>
</evidence>
<protein>
    <recommendedName>
        <fullName evidence="3">Homeobox domain-containing protein</fullName>
    </recommendedName>
</protein>